<dbReference type="Proteomes" id="UP000032568">
    <property type="component" value="Chromosome pTact"/>
</dbReference>
<dbReference type="KEGG" id="tact:SG35_028930"/>
<sequence>MPQTAFIDGVIYDVKSSIRGNGDDVTLYHSVTLGGKSLRGKSPGKGKRHPTLESGVSVGAGAKILGPVCLGKNAKIGANAVVTKDVPEGATALGIPGHIIHNKLKVAVNDTQQTCCTPSKVIDLVS</sequence>
<keyword evidence="6" id="KW-1185">Reference proteome</keyword>
<dbReference type="InterPro" id="IPR011004">
    <property type="entry name" value="Trimer_LpxA-like_sf"/>
</dbReference>
<evidence type="ECO:0008006" key="7">
    <source>
        <dbReference type="Google" id="ProtNLM"/>
    </source>
</evidence>
<keyword evidence="2" id="KW-0677">Repeat</keyword>
<dbReference type="GO" id="GO:0016746">
    <property type="term" value="F:acyltransferase activity"/>
    <property type="evidence" value="ECO:0007669"/>
    <property type="project" value="UniProtKB-KW"/>
</dbReference>
<keyword evidence="1" id="KW-0808">Transferase</keyword>
<evidence type="ECO:0000313" key="5">
    <source>
        <dbReference type="EMBL" id="WDE02714.1"/>
    </source>
</evidence>
<feature type="region of interest" description="Disordered" evidence="4">
    <location>
        <begin position="35"/>
        <end position="54"/>
    </location>
</feature>
<dbReference type="AlphaFoldDB" id="A0AAF0C7C4"/>
<protein>
    <recommendedName>
        <fullName evidence="7">Serine acetyltransferase</fullName>
    </recommendedName>
</protein>
<dbReference type="SUPFAM" id="SSF51161">
    <property type="entry name" value="Trimeric LpxA-like enzymes"/>
    <property type="match status" value="1"/>
</dbReference>
<accession>A0AAF0C7C4</accession>
<name>A0AAF0C7C4_9GAMM</name>
<dbReference type="Gene3D" id="2.160.10.10">
    <property type="entry name" value="Hexapeptide repeat proteins"/>
    <property type="match status" value="1"/>
</dbReference>
<dbReference type="EMBL" id="CP059736">
    <property type="protein sequence ID" value="WDE02714.1"/>
    <property type="molecule type" value="Genomic_DNA"/>
</dbReference>
<proteinExistence type="predicted"/>
<dbReference type="PANTHER" id="PTHR42811">
    <property type="entry name" value="SERINE ACETYLTRANSFERASE"/>
    <property type="match status" value="1"/>
</dbReference>
<dbReference type="Pfam" id="PF00132">
    <property type="entry name" value="Hexapep"/>
    <property type="match status" value="1"/>
</dbReference>
<reference evidence="5 6" key="1">
    <citation type="journal article" date="2015" name="Genome Announc.">
        <title>Draft Genome Sequences of Marine Isolates of Thalassomonas viridans and Thalassomonas actiniarum.</title>
        <authorList>
            <person name="Olonade I."/>
            <person name="van Zyl L.J."/>
            <person name="Trindade M."/>
        </authorList>
    </citation>
    <scope>NUCLEOTIDE SEQUENCE [LARGE SCALE GENOMIC DNA]</scope>
    <source>
        <strain evidence="5 6">A5K-106</strain>
    </source>
</reference>
<dbReference type="InterPro" id="IPR018357">
    <property type="entry name" value="Hexapep_transf_CS"/>
</dbReference>
<gene>
    <name evidence="5" type="ORF">SG35_028930</name>
</gene>
<evidence type="ECO:0000256" key="2">
    <source>
        <dbReference type="ARBA" id="ARBA00022737"/>
    </source>
</evidence>
<feature type="compositionally biased region" description="Basic residues" evidence="4">
    <location>
        <begin position="38"/>
        <end position="49"/>
    </location>
</feature>
<evidence type="ECO:0000256" key="4">
    <source>
        <dbReference type="SAM" id="MobiDB-lite"/>
    </source>
</evidence>
<evidence type="ECO:0000313" key="6">
    <source>
        <dbReference type="Proteomes" id="UP000032568"/>
    </source>
</evidence>
<evidence type="ECO:0000256" key="1">
    <source>
        <dbReference type="ARBA" id="ARBA00022679"/>
    </source>
</evidence>
<organism evidence="5 6">
    <name type="scientific">Thalassomonas actiniarum</name>
    <dbReference type="NCBI Taxonomy" id="485447"/>
    <lineage>
        <taxon>Bacteria</taxon>
        <taxon>Pseudomonadati</taxon>
        <taxon>Pseudomonadota</taxon>
        <taxon>Gammaproteobacteria</taxon>
        <taxon>Alteromonadales</taxon>
        <taxon>Colwelliaceae</taxon>
        <taxon>Thalassomonas</taxon>
    </lineage>
</organism>
<reference evidence="5 6" key="2">
    <citation type="journal article" date="2022" name="Mar. Drugs">
        <title>Bioassay-Guided Fractionation Leads to the Detection of Cholic Acid Generated by the Rare Thalassomonas sp.</title>
        <authorList>
            <person name="Pheiffer F."/>
            <person name="Schneider Y.K."/>
            <person name="Hansen E.H."/>
            <person name="Andersen J.H."/>
            <person name="Isaksson J."/>
            <person name="Busche T."/>
            <person name="R C."/>
            <person name="Kalinowski J."/>
            <person name="Zyl L.V."/>
            <person name="Trindade M."/>
        </authorList>
    </citation>
    <scope>NUCLEOTIDE SEQUENCE [LARGE SCALE GENOMIC DNA]</scope>
    <source>
        <strain evidence="5 6">A5K-106</strain>
    </source>
</reference>
<keyword evidence="3" id="KW-0012">Acyltransferase</keyword>
<evidence type="ECO:0000256" key="3">
    <source>
        <dbReference type="ARBA" id="ARBA00023315"/>
    </source>
</evidence>
<dbReference type="InterPro" id="IPR001451">
    <property type="entry name" value="Hexapep"/>
</dbReference>
<dbReference type="PROSITE" id="PS00101">
    <property type="entry name" value="HEXAPEP_TRANSFERASES"/>
    <property type="match status" value="1"/>
</dbReference>